<reference evidence="1 2" key="1">
    <citation type="journal article" date="2013" name="Genome Announc.">
        <title>Draft genome sequences for three mercury-methylating, sulfate-reducing bacteria.</title>
        <authorList>
            <person name="Brown S.D."/>
            <person name="Hurt R.A.Jr."/>
            <person name="Gilmour C.C."/>
            <person name="Elias D.A."/>
        </authorList>
    </citation>
    <scope>NUCLEOTIDE SEQUENCE [LARGE SCALE GENOMIC DNA]</scope>
    <source>
        <strain evidence="1 2">DSM 2059</strain>
    </source>
</reference>
<dbReference type="AlphaFoldDB" id="S7UUE0"/>
<keyword evidence="2" id="KW-1185">Reference proteome</keyword>
<proteinExistence type="predicted"/>
<dbReference type="STRING" id="897.B2D07_16075"/>
<dbReference type="Gene3D" id="1.50.10.20">
    <property type="match status" value="1"/>
</dbReference>
<dbReference type="Proteomes" id="UP000014977">
    <property type="component" value="Unassembled WGS sequence"/>
</dbReference>
<sequence length="279" mass="29835">MNPAAAEIARLQDPDGCFPSEVLDREGRRPDCNGFTTALVLRQLRHLPDEVLPTRTYSAALDFLESCRSSQLEGAFGFRPETQRPAWAPRLPADLDDTAILTLELLRAGRISRRAGLRTVLTVLVPHRFSGRTGEIYPPWVMPGAFLTWVGKPGRRNVIDCCVNANAAALMARVGGAGLPGYAEAVGTITQGVAWAGGQPSRQQAVTPFYPSIHGLHEAVEHAVECGVTDLGPTLARLRELAAGAPPARGCCCSAYGGTVWSCPALVAAQALRRIQMSA</sequence>
<dbReference type="SUPFAM" id="SSF48239">
    <property type="entry name" value="Terpenoid cyclases/Protein prenyltransferases"/>
    <property type="match status" value="1"/>
</dbReference>
<comment type="caution">
    <text evidence="1">The sequence shown here is derived from an EMBL/GenBank/DDBJ whole genome shotgun (WGS) entry which is preliminary data.</text>
</comment>
<evidence type="ECO:0000313" key="1">
    <source>
        <dbReference type="EMBL" id="EPR35978.1"/>
    </source>
</evidence>
<organism evidence="1 2">
    <name type="scientific">Desulfococcus multivorans DSM 2059</name>
    <dbReference type="NCBI Taxonomy" id="1121405"/>
    <lineage>
        <taxon>Bacteria</taxon>
        <taxon>Pseudomonadati</taxon>
        <taxon>Thermodesulfobacteriota</taxon>
        <taxon>Desulfobacteria</taxon>
        <taxon>Desulfobacterales</taxon>
        <taxon>Desulfococcaceae</taxon>
        <taxon>Desulfococcus</taxon>
    </lineage>
</organism>
<name>S7UUE0_DESML</name>
<dbReference type="InterPro" id="IPR008930">
    <property type="entry name" value="Terpenoid_cyclase/PrenylTrfase"/>
</dbReference>
<accession>S7UUE0</accession>
<dbReference type="EMBL" id="ATHJ01000105">
    <property type="protein sequence ID" value="EPR35978.1"/>
    <property type="molecule type" value="Genomic_DNA"/>
</dbReference>
<dbReference type="eggNOG" id="ENOG5032SGR">
    <property type="taxonomic scope" value="Bacteria"/>
</dbReference>
<gene>
    <name evidence="1" type="ORF">dsmv_0683</name>
</gene>
<protein>
    <submittedName>
        <fullName evidence="1">Uncharacterized protein</fullName>
    </submittedName>
</protein>
<evidence type="ECO:0000313" key="2">
    <source>
        <dbReference type="Proteomes" id="UP000014977"/>
    </source>
</evidence>